<accession>A0A9Q0HA21</accession>
<feature type="region of interest" description="Disordered" evidence="9">
    <location>
        <begin position="794"/>
        <end position="820"/>
    </location>
</feature>
<keyword evidence="1" id="KW-0479">Metal-binding</keyword>
<evidence type="ECO:0000259" key="10">
    <source>
        <dbReference type="PROSITE" id="PS50090"/>
    </source>
</evidence>
<dbReference type="CDD" id="cd02336">
    <property type="entry name" value="ZZ_RSC8"/>
    <property type="match status" value="1"/>
</dbReference>
<dbReference type="Gene3D" id="1.10.10.60">
    <property type="entry name" value="Homeodomain-like"/>
    <property type="match status" value="1"/>
</dbReference>
<evidence type="ECO:0000256" key="5">
    <source>
        <dbReference type="ARBA" id="ARBA00023125"/>
    </source>
</evidence>
<keyword evidence="7" id="KW-0539">Nucleus</keyword>
<keyword evidence="2 8" id="KW-0863">Zinc-finger</keyword>
<dbReference type="InterPro" id="IPR032451">
    <property type="entry name" value="SMARCC_C"/>
</dbReference>
<dbReference type="Pfam" id="PF16495">
    <property type="entry name" value="SWIRM-assoc_1"/>
    <property type="match status" value="1"/>
</dbReference>
<dbReference type="OrthoDB" id="118550at2759"/>
<evidence type="ECO:0000256" key="1">
    <source>
        <dbReference type="ARBA" id="ARBA00022723"/>
    </source>
</evidence>
<gene>
    <name evidence="15" type="ORF">NE237_022645</name>
</gene>
<dbReference type="InterPro" id="IPR036388">
    <property type="entry name" value="WH-like_DNA-bd_sf"/>
</dbReference>
<keyword evidence="3" id="KW-0862">Zinc</keyword>
<evidence type="ECO:0000313" key="16">
    <source>
        <dbReference type="Proteomes" id="UP001141806"/>
    </source>
</evidence>
<feature type="compositionally biased region" description="Polar residues" evidence="9">
    <location>
        <begin position="525"/>
        <end position="534"/>
    </location>
</feature>
<dbReference type="GO" id="GO:0003677">
    <property type="term" value="F:DNA binding"/>
    <property type="evidence" value="ECO:0007669"/>
    <property type="project" value="UniProtKB-KW"/>
</dbReference>
<feature type="region of interest" description="Disordered" evidence="9">
    <location>
        <begin position="659"/>
        <end position="705"/>
    </location>
</feature>
<sequence>MEKGREGGAPAVNATAAGASSSSTTTAAVSFASTTKAPEVQVVEQTPRRRPGAPKRKANNSSVSGISSTPSKRLAKERPSVPLPPNHNGPCTRARQSPNKLALAAAAAATSTPEKPVESKLPPVWSSSGEVAAAAEDSNAAKESWQVLEPVMDAEFEAVRSREASTHVVPTHAGWFSWTKIHPLEEHSMPSFFNGKSEKRTSDIYMEIRNFIMKKFHADPQTPIELKDLSELSVGEPDARQEVMEFLDHWGLINFHPFPPSDSVMANAEVDGTVSTASLLEKLYRFDTVQFFSPGPRTNLSTPVVPPHLFPEAAIVDDMVRPEGPSVEYHCNSCSADCSRKRYHCQKQADFDLCSECYNDGKFDSGMSPADFILMEPAEVPGVSGGSWTDQETLLLLEALELYGENWNEIAEHVATKTKAQCILHFVQMPIEDMFLEGTDDFDSRSHGNTNPGSTNNHSSALKDVPETTKSKGTGNEESKGTGNEESISTTNEESKSTANEEGKVTVNEESKSKANESKSAANEDQSFSSQMDTSKSKDGSQVKVASDLDTDYALNAMKEAFQAVNSLPEPGGSFSFAEAGNPVMALAAFLTCMVEPDVAAASTRSSLKAISEDSPGIQLATRHCFVLEDPPEDMKEPHVSESAVVEMVDADAQNRNQVEENQGEKVHKSNLDGSDASKDSSVKKIENAVPKEESCASPKDCSTEKPCISKALDELATERVTTSSQDKVLPSTQAEVDPITVKESSELAMPSDEKPNSTKDDLVLPAEDPPSSVNKSVDVGSVIEATQNSEVPKAVDMESDPIPSEEKEKVTQPLGAPSSMVHRGIDGNTGANTDQDNTILLDCKREKKCTLMETKDHHNVDKVKRAVITAISAAAVKAKLLAKQEEDQIRQLTTLLIEKQVHKLETKLAFFSEMEGMIMKVREQMDRSRQRLYQERAQIIATRLGLPASSSRTLPPSYPNNKIPMGYANSMLKQLPSMSSSKPSVKRTMMPSASLL</sequence>
<dbReference type="Gene3D" id="3.30.60.90">
    <property type="match status" value="1"/>
</dbReference>
<dbReference type="InterPro" id="IPR017930">
    <property type="entry name" value="Myb_dom"/>
</dbReference>
<dbReference type="InterPro" id="IPR009057">
    <property type="entry name" value="Homeodomain-like_sf"/>
</dbReference>
<dbReference type="CDD" id="cd00167">
    <property type="entry name" value="SANT"/>
    <property type="match status" value="1"/>
</dbReference>
<evidence type="ECO:0000259" key="12">
    <source>
        <dbReference type="PROSITE" id="PS50934"/>
    </source>
</evidence>
<dbReference type="PANTHER" id="PTHR12802">
    <property type="entry name" value="SWI/SNF COMPLEX-RELATED"/>
    <property type="match status" value="1"/>
</dbReference>
<keyword evidence="4" id="KW-0805">Transcription regulation</keyword>
<reference evidence="15" key="1">
    <citation type="journal article" date="2023" name="Plant J.">
        <title>The genome of the king protea, Protea cynaroides.</title>
        <authorList>
            <person name="Chang J."/>
            <person name="Duong T.A."/>
            <person name="Schoeman C."/>
            <person name="Ma X."/>
            <person name="Roodt D."/>
            <person name="Barker N."/>
            <person name="Li Z."/>
            <person name="Van de Peer Y."/>
            <person name="Mizrachi E."/>
        </authorList>
    </citation>
    <scope>NUCLEOTIDE SEQUENCE</scope>
    <source>
        <tissue evidence="15">Young leaves</tissue>
    </source>
</reference>
<feature type="compositionally biased region" description="Basic and acidic residues" evidence="9">
    <location>
        <begin position="493"/>
        <end position="517"/>
    </location>
</feature>
<dbReference type="PROSITE" id="PS50934">
    <property type="entry name" value="SWIRM"/>
    <property type="match status" value="1"/>
</dbReference>
<feature type="domain" description="SANT" evidence="13">
    <location>
        <begin position="383"/>
        <end position="434"/>
    </location>
</feature>
<dbReference type="PROSITE" id="PS01357">
    <property type="entry name" value="ZF_ZZ_1"/>
    <property type="match status" value="1"/>
</dbReference>
<keyword evidence="6" id="KW-0804">Transcription</keyword>
<dbReference type="SMART" id="SM00717">
    <property type="entry name" value="SANT"/>
    <property type="match status" value="1"/>
</dbReference>
<feature type="compositionally biased region" description="Low complexity" evidence="9">
    <location>
        <begin position="9"/>
        <end position="37"/>
    </location>
</feature>
<evidence type="ECO:0000259" key="11">
    <source>
        <dbReference type="PROSITE" id="PS50135"/>
    </source>
</evidence>
<feature type="compositionally biased region" description="Basic and acidic residues" evidence="9">
    <location>
        <begin position="464"/>
        <end position="480"/>
    </location>
</feature>
<dbReference type="InterPro" id="IPR017884">
    <property type="entry name" value="SANT_dom"/>
</dbReference>
<feature type="compositionally biased region" description="Polar residues" evidence="9">
    <location>
        <begin position="59"/>
        <end position="71"/>
    </location>
</feature>
<feature type="compositionally biased region" description="Polar residues" evidence="9">
    <location>
        <begin position="447"/>
        <end position="460"/>
    </location>
</feature>
<dbReference type="InterPro" id="IPR041984">
    <property type="entry name" value="Rsc8/Ssr1/Ssr2_ZZ"/>
</dbReference>
<evidence type="ECO:0000256" key="9">
    <source>
        <dbReference type="SAM" id="MobiDB-lite"/>
    </source>
</evidence>
<feature type="compositionally biased region" description="Basic and acidic residues" evidence="9">
    <location>
        <begin position="752"/>
        <end position="763"/>
    </location>
</feature>
<dbReference type="EMBL" id="JAMYWD010000008">
    <property type="protein sequence ID" value="KAJ4962706.1"/>
    <property type="molecule type" value="Genomic_DNA"/>
</dbReference>
<keyword evidence="5" id="KW-0238">DNA-binding</keyword>
<evidence type="ECO:0000256" key="2">
    <source>
        <dbReference type="ARBA" id="ARBA00022771"/>
    </source>
</evidence>
<feature type="compositionally biased region" description="Basic residues" evidence="9">
    <location>
        <begin position="48"/>
        <end position="58"/>
    </location>
</feature>
<evidence type="ECO:0000256" key="7">
    <source>
        <dbReference type="ARBA" id="ARBA00023242"/>
    </source>
</evidence>
<proteinExistence type="predicted"/>
<dbReference type="PANTHER" id="PTHR12802:SF41">
    <property type="entry name" value="BRAHMA ASSOCIATED PROTEIN 155 KDA"/>
    <property type="match status" value="1"/>
</dbReference>
<evidence type="ECO:0000256" key="8">
    <source>
        <dbReference type="PROSITE-ProRule" id="PRU00228"/>
    </source>
</evidence>
<dbReference type="SMART" id="SM00291">
    <property type="entry name" value="ZnF_ZZ"/>
    <property type="match status" value="1"/>
</dbReference>
<dbReference type="GO" id="GO:0005634">
    <property type="term" value="C:nucleus"/>
    <property type="evidence" value="ECO:0007669"/>
    <property type="project" value="UniProtKB-ARBA"/>
</dbReference>
<feature type="region of interest" description="Disordered" evidence="9">
    <location>
        <begin position="438"/>
        <end position="544"/>
    </location>
</feature>
<dbReference type="InterPro" id="IPR001005">
    <property type="entry name" value="SANT/Myb"/>
</dbReference>
<feature type="domain" description="Myb-like" evidence="10">
    <location>
        <begin position="380"/>
        <end position="430"/>
    </location>
</feature>
<feature type="region of interest" description="Disordered" evidence="9">
    <location>
        <begin position="977"/>
        <end position="997"/>
    </location>
</feature>
<dbReference type="PROSITE" id="PS51294">
    <property type="entry name" value="HTH_MYB"/>
    <property type="match status" value="1"/>
</dbReference>
<evidence type="ECO:0008006" key="17">
    <source>
        <dbReference type="Google" id="ProtNLM"/>
    </source>
</evidence>
<keyword evidence="16" id="KW-1185">Reference proteome</keyword>
<evidence type="ECO:0000256" key="3">
    <source>
        <dbReference type="ARBA" id="ARBA00022833"/>
    </source>
</evidence>
<feature type="compositionally biased region" description="Basic and acidic residues" evidence="9">
    <location>
        <begin position="663"/>
        <end position="695"/>
    </location>
</feature>
<evidence type="ECO:0000259" key="13">
    <source>
        <dbReference type="PROSITE" id="PS51293"/>
    </source>
</evidence>
<evidence type="ECO:0000256" key="4">
    <source>
        <dbReference type="ARBA" id="ARBA00023015"/>
    </source>
</evidence>
<feature type="domain" description="SWIRM" evidence="12">
    <location>
        <begin position="167"/>
        <end position="264"/>
    </location>
</feature>
<feature type="domain" description="ZZ-type" evidence="11">
    <location>
        <begin position="326"/>
        <end position="380"/>
    </location>
</feature>
<dbReference type="Proteomes" id="UP001141806">
    <property type="component" value="Unassembled WGS sequence"/>
</dbReference>
<dbReference type="SUPFAM" id="SSF46689">
    <property type="entry name" value="Homeodomain-like"/>
    <property type="match status" value="2"/>
</dbReference>
<dbReference type="GO" id="GO:0008270">
    <property type="term" value="F:zinc ion binding"/>
    <property type="evidence" value="ECO:0007669"/>
    <property type="project" value="UniProtKB-KW"/>
</dbReference>
<dbReference type="InterPro" id="IPR007526">
    <property type="entry name" value="SWIRM"/>
</dbReference>
<name>A0A9Q0HA21_9MAGN</name>
<comment type="caution">
    <text evidence="15">The sequence shown here is derived from an EMBL/GenBank/DDBJ whole genome shotgun (WGS) entry which is preliminary data.</text>
</comment>
<feature type="compositionally biased region" description="Polar residues" evidence="9">
    <location>
        <begin position="720"/>
        <end position="735"/>
    </location>
</feature>
<dbReference type="AlphaFoldDB" id="A0A9Q0HA21"/>
<feature type="region of interest" description="Disordered" evidence="9">
    <location>
        <begin position="1"/>
        <end position="124"/>
    </location>
</feature>
<feature type="compositionally biased region" description="Low complexity" evidence="9">
    <location>
        <begin position="482"/>
        <end position="492"/>
    </location>
</feature>
<protein>
    <recommendedName>
        <fullName evidence="17">SWI/SNF complex subunit SWI3D</fullName>
    </recommendedName>
</protein>
<dbReference type="Pfam" id="PF00569">
    <property type="entry name" value="ZZ"/>
    <property type="match status" value="1"/>
</dbReference>
<dbReference type="PROSITE" id="PS50090">
    <property type="entry name" value="MYB_LIKE"/>
    <property type="match status" value="1"/>
</dbReference>
<evidence type="ECO:0000256" key="6">
    <source>
        <dbReference type="ARBA" id="ARBA00023163"/>
    </source>
</evidence>
<dbReference type="InterPro" id="IPR043145">
    <property type="entry name" value="Znf_ZZ_sf"/>
</dbReference>
<feature type="region of interest" description="Disordered" evidence="9">
    <location>
        <begin position="720"/>
        <end position="777"/>
    </location>
</feature>
<dbReference type="Pfam" id="PF04433">
    <property type="entry name" value="SWIRM"/>
    <property type="match status" value="1"/>
</dbReference>
<organism evidence="15 16">
    <name type="scientific">Protea cynaroides</name>
    <dbReference type="NCBI Taxonomy" id="273540"/>
    <lineage>
        <taxon>Eukaryota</taxon>
        <taxon>Viridiplantae</taxon>
        <taxon>Streptophyta</taxon>
        <taxon>Embryophyta</taxon>
        <taxon>Tracheophyta</taxon>
        <taxon>Spermatophyta</taxon>
        <taxon>Magnoliopsida</taxon>
        <taxon>Proteales</taxon>
        <taxon>Proteaceae</taxon>
        <taxon>Protea</taxon>
    </lineage>
</organism>
<dbReference type="Gene3D" id="1.10.10.10">
    <property type="entry name" value="Winged helix-like DNA-binding domain superfamily/Winged helix DNA-binding domain"/>
    <property type="match status" value="1"/>
</dbReference>
<feature type="domain" description="HTH myb-type" evidence="14">
    <location>
        <begin position="381"/>
        <end position="422"/>
    </location>
</feature>
<dbReference type="FunFam" id="1.10.10.60:FF:000014">
    <property type="entry name" value="SWI/SNF complex subunit SMARCC2 isoform C"/>
    <property type="match status" value="1"/>
</dbReference>
<dbReference type="Pfam" id="PF00249">
    <property type="entry name" value="Myb_DNA-binding"/>
    <property type="match status" value="1"/>
</dbReference>
<dbReference type="InterPro" id="IPR000433">
    <property type="entry name" value="Znf_ZZ"/>
</dbReference>
<evidence type="ECO:0000259" key="14">
    <source>
        <dbReference type="PROSITE" id="PS51294"/>
    </source>
</evidence>
<evidence type="ECO:0000313" key="15">
    <source>
        <dbReference type="EMBL" id="KAJ4962706.1"/>
    </source>
</evidence>
<dbReference type="SUPFAM" id="SSF57850">
    <property type="entry name" value="RING/U-box"/>
    <property type="match status" value="1"/>
</dbReference>
<dbReference type="PROSITE" id="PS51293">
    <property type="entry name" value="SANT"/>
    <property type="match status" value="1"/>
</dbReference>
<dbReference type="PROSITE" id="PS50135">
    <property type="entry name" value="ZF_ZZ_2"/>
    <property type="match status" value="1"/>
</dbReference>